<feature type="non-terminal residue" evidence="2">
    <location>
        <position position="1"/>
    </location>
</feature>
<keyword evidence="3" id="KW-1185">Reference proteome</keyword>
<sequence>YPTVKSTGNQMSSRLMSCNSANALVLLPQGTDSVPELTQGAVVEAYLISSA</sequence>
<dbReference type="GO" id="GO:0032324">
    <property type="term" value="P:molybdopterin cofactor biosynthetic process"/>
    <property type="evidence" value="ECO:0007669"/>
    <property type="project" value="InterPro"/>
</dbReference>
<reference evidence="2" key="1">
    <citation type="submission" date="2021-06" db="EMBL/GenBank/DDBJ databases">
        <authorList>
            <person name="Hodson N. C."/>
            <person name="Mongue J. A."/>
            <person name="Jaron S. K."/>
        </authorList>
    </citation>
    <scope>NUCLEOTIDE SEQUENCE</scope>
</reference>
<feature type="domain" description="MoeA C-terminal" evidence="1">
    <location>
        <begin position="2"/>
        <end position="47"/>
    </location>
</feature>
<dbReference type="EMBL" id="CAJVCH010049185">
    <property type="protein sequence ID" value="CAG7717858.1"/>
    <property type="molecule type" value="Genomic_DNA"/>
</dbReference>
<comment type="caution">
    <text evidence="2">The sequence shown here is derived from an EMBL/GenBank/DDBJ whole genome shotgun (WGS) entry which is preliminary data.</text>
</comment>
<dbReference type="InterPro" id="IPR005111">
    <property type="entry name" value="MoeA_C_domain_IV"/>
</dbReference>
<dbReference type="OrthoDB" id="4349954at2759"/>
<proteinExistence type="predicted"/>
<accession>A0A8J2NQD7</accession>
<feature type="non-terminal residue" evidence="2">
    <location>
        <position position="51"/>
    </location>
</feature>
<evidence type="ECO:0000313" key="2">
    <source>
        <dbReference type="EMBL" id="CAG7717858.1"/>
    </source>
</evidence>
<name>A0A8J2NQD7_9HEXA</name>
<dbReference type="Proteomes" id="UP000708208">
    <property type="component" value="Unassembled WGS sequence"/>
</dbReference>
<dbReference type="AlphaFoldDB" id="A0A8J2NQD7"/>
<evidence type="ECO:0000313" key="3">
    <source>
        <dbReference type="Proteomes" id="UP000708208"/>
    </source>
</evidence>
<dbReference type="Pfam" id="PF03454">
    <property type="entry name" value="MoeA_C"/>
    <property type="match status" value="1"/>
</dbReference>
<protein>
    <recommendedName>
        <fullName evidence="1">MoeA C-terminal domain-containing protein</fullName>
    </recommendedName>
</protein>
<gene>
    <name evidence="2" type="ORF">AFUS01_LOCUS7292</name>
</gene>
<organism evidence="2 3">
    <name type="scientific">Allacma fusca</name>
    <dbReference type="NCBI Taxonomy" id="39272"/>
    <lineage>
        <taxon>Eukaryota</taxon>
        <taxon>Metazoa</taxon>
        <taxon>Ecdysozoa</taxon>
        <taxon>Arthropoda</taxon>
        <taxon>Hexapoda</taxon>
        <taxon>Collembola</taxon>
        <taxon>Symphypleona</taxon>
        <taxon>Sminthuridae</taxon>
        <taxon>Allacma</taxon>
    </lineage>
</organism>
<evidence type="ECO:0000259" key="1">
    <source>
        <dbReference type="Pfam" id="PF03454"/>
    </source>
</evidence>